<dbReference type="Proteomes" id="UP001632038">
    <property type="component" value="Unassembled WGS sequence"/>
</dbReference>
<comment type="caution">
    <text evidence="2">The sequence shown here is derived from an EMBL/GenBank/DDBJ whole genome shotgun (WGS) entry which is preliminary data.</text>
</comment>
<feature type="compositionally biased region" description="Polar residues" evidence="1">
    <location>
        <begin position="1"/>
        <end position="12"/>
    </location>
</feature>
<evidence type="ECO:0000313" key="3">
    <source>
        <dbReference type="Proteomes" id="UP001632038"/>
    </source>
</evidence>
<name>A0ABD3CBS1_9LAMI</name>
<accession>A0ABD3CBS1</accession>
<dbReference type="AlphaFoldDB" id="A0ABD3CBS1"/>
<reference evidence="3" key="1">
    <citation type="journal article" date="2024" name="IScience">
        <title>Strigolactones Initiate the Formation of Haustorium-like Structures in Castilleja.</title>
        <authorList>
            <person name="Buerger M."/>
            <person name="Peterson D."/>
            <person name="Chory J."/>
        </authorList>
    </citation>
    <scope>NUCLEOTIDE SEQUENCE [LARGE SCALE GENOMIC DNA]</scope>
</reference>
<proteinExistence type="predicted"/>
<sequence>MDSADSTATQAHQGCPGVRARADEVTRSQAIIPHIDP</sequence>
<keyword evidence="3" id="KW-1185">Reference proteome</keyword>
<feature type="region of interest" description="Disordered" evidence="1">
    <location>
        <begin position="1"/>
        <end position="37"/>
    </location>
</feature>
<organism evidence="2 3">
    <name type="scientific">Castilleja foliolosa</name>
    <dbReference type="NCBI Taxonomy" id="1961234"/>
    <lineage>
        <taxon>Eukaryota</taxon>
        <taxon>Viridiplantae</taxon>
        <taxon>Streptophyta</taxon>
        <taxon>Embryophyta</taxon>
        <taxon>Tracheophyta</taxon>
        <taxon>Spermatophyta</taxon>
        <taxon>Magnoliopsida</taxon>
        <taxon>eudicotyledons</taxon>
        <taxon>Gunneridae</taxon>
        <taxon>Pentapetalae</taxon>
        <taxon>asterids</taxon>
        <taxon>lamiids</taxon>
        <taxon>Lamiales</taxon>
        <taxon>Orobanchaceae</taxon>
        <taxon>Pedicularideae</taxon>
        <taxon>Castillejinae</taxon>
        <taxon>Castilleja</taxon>
    </lineage>
</organism>
<evidence type="ECO:0000313" key="2">
    <source>
        <dbReference type="EMBL" id="KAL3627007.1"/>
    </source>
</evidence>
<evidence type="ECO:0000256" key="1">
    <source>
        <dbReference type="SAM" id="MobiDB-lite"/>
    </source>
</evidence>
<dbReference type="EMBL" id="JAVIJP010000039">
    <property type="protein sequence ID" value="KAL3627007.1"/>
    <property type="molecule type" value="Genomic_DNA"/>
</dbReference>
<protein>
    <submittedName>
        <fullName evidence="2">Uncharacterized protein</fullName>
    </submittedName>
</protein>
<gene>
    <name evidence="2" type="ORF">CASFOL_028370</name>
</gene>